<proteinExistence type="predicted"/>
<dbReference type="EMBL" id="DF973198">
    <property type="protein sequence ID" value="GAU19421.1"/>
    <property type="molecule type" value="Genomic_DNA"/>
</dbReference>
<keyword evidence="3" id="KW-1185">Reference proteome</keyword>
<evidence type="ECO:0000313" key="2">
    <source>
        <dbReference type="EMBL" id="GAU19421.1"/>
    </source>
</evidence>
<organism evidence="2 3">
    <name type="scientific">Trifolium subterraneum</name>
    <name type="common">Subterranean clover</name>
    <dbReference type="NCBI Taxonomy" id="3900"/>
    <lineage>
        <taxon>Eukaryota</taxon>
        <taxon>Viridiplantae</taxon>
        <taxon>Streptophyta</taxon>
        <taxon>Embryophyta</taxon>
        <taxon>Tracheophyta</taxon>
        <taxon>Spermatophyta</taxon>
        <taxon>Magnoliopsida</taxon>
        <taxon>eudicotyledons</taxon>
        <taxon>Gunneridae</taxon>
        <taxon>Pentapetalae</taxon>
        <taxon>rosids</taxon>
        <taxon>fabids</taxon>
        <taxon>Fabales</taxon>
        <taxon>Fabaceae</taxon>
        <taxon>Papilionoideae</taxon>
        <taxon>50 kb inversion clade</taxon>
        <taxon>NPAAA clade</taxon>
        <taxon>Hologalegina</taxon>
        <taxon>IRL clade</taxon>
        <taxon>Trifolieae</taxon>
        <taxon>Trifolium</taxon>
    </lineage>
</organism>
<feature type="compositionally biased region" description="Basic and acidic residues" evidence="1">
    <location>
        <begin position="1"/>
        <end position="16"/>
    </location>
</feature>
<protein>
    <submittedName>
        <fullName evidence="2">Uncharacterized protein</fullName>
    </submittedName>
</protein>
<dbReference type="OrthoDB" id="1457103at2759"/>
<feature type="region of interest" description="Disordered" evidence="1">
    <location>
        <begin position="1"/>
        <end position="29"/>
    </location>
</feature>
<dbReference type="AlphaFoldDB" id="A0A2Z6LSK8"/>
<dbReference type="Proteomes" id="UP000242715">
    <property type="component" value="Unassembled WGS sequence"/>
</dbReference>
<accession>A0A2Z6LSK8</accession>
<evidence type="ECO:0000256" key="1">
    <source>
        <dbReference type="SAM" id="MobiDB-lite"/>
    </source>
</evidence>
<reference evidence="3" key="1">
    <citation type="journal article" date="2017" name="Front. Plant Sci.">
        <title>Climate Clever Clovers: New Paradigm to Reduce the Environmental Footprint of Ruminants by Breeding Low Methanogenic Forages Utilizing Haplotype Variation.</title>
        <authorList>
            <person name="Kaur P."/>
            <person name="Appels R."/>
            <person name="Bayer P.E."/>
            <person name="Keeble-Gagnere G."/>
            <person name="Wang J."/>
            <person name="Hirakawa H."/>
            <person name="Shirasawa K."/>
            <person name="Vercoe P."/>
            <person name="Stefanova K."/>
            <person name="Durmic Z."/>
            <person name="Nichols P."/>
            <person name="Revell C."/>
            <person name="Isobe S.N."/>
            <person name="Edwards D."/>
            <person name="Erskine W."/>
        </authorList>
    </citation>
    <scope>NUCLEOTIDE SEQUENCE [LARGE SCALE GENOMIC DNA]</scope>
    <source>
        <strain evidence="3">cv. Daliak</strain>
    </source>
</reference>
<sequence>MADGSSLDHLEAKTFTESHGNGDCPKDVLPASRKRKWESLSGMINWMRHIAKHPVDPVPEEPSKWKEYNGGNDFFVQLLRARDVLVVRKNVEPKSGSSSQHHNALNSAYVININFSFANC</sequence>
<evidence type="ECO:0000313" key="3">
    <source>
        <dbReference type="Proteomes" id="UP000242715"/>
    </source>
</evidence>
<name>A0A2Z6LSK8_TRISU</name>
<gene>
    <name evidence="2" type="ORF">TSUD_76660</name>
</gene>